<reference evidence="1 2" key="1">
    <citation type="submission" date="2020-08" db="EMBL/GenBank/DDBJ databases">
        <title>Genomic Encyclopedia of Type Strains, Phase IV (KMG-V): Genome sequencing to study the core and pangenomes of soil and plant-associated prokaryotes.</title>
        <authorList>
            <person name="Whitman W."/>
        </authorList>
    </citation>
    <scope>NUCLEOTIDE SEQUENCE [LARGE SCALE GENOMIC DNA]</scope>
    <source>
        <strain evidence="1 2">SRMrh-85</strain>
    </source>
</reference>
<evidence type="ECO:0000313" key="2">
    <source>
        <dbReference type="Proteomes" id="UP000533533"/>
    </source>
</evidence>
<accession>A0ABR6FX58</accession>
<dbReference type="EMBL" id="JACHVZ010000023">
    <property type="protein sequence ID" value="MBB2932022.1"/>
    <property type="molecule type" value="Genomic_DNA"/>
</dbReference>
<dbReference type="Proteomes" id="UP000533533">
    <property type="component" value="Unassembled WGS sequence"/>
</dbReference>
<proteinExistence type="predicted"/>
<evidence type="ECO:0000313" key="1">
    <source>
        <dbReference type="EMBL" id="MBB2932022.1"/>
    </source>
</evidence>
<organism evidence="1 2">
    <name type="scientific">Paraburkholderia silvatlantica</name>
    <dbReference type="NCBI Taxonomy" id="321895"/>
    <lineage>
        <taxon>Bacteria</taxon>
        <taxon>Pseudomonadati</taxon>
        <taxon>Pseudomonadota</taxon>
        <taxon>Betaproteobacteria</taxon>
        <taxon>Burkholderiales</taxon>
        <taxon>Burkholderiaceae</taxon>
        <taxon>Paraburkholderia</taxon>
    </lineage>
</organism>
<protein>
    <submittedName>
        <fullName evidence="1">Uncharacterized protein</fullName>
    </submittedName>
</protein>
<sequence>MIGYFFWRKLRFDAPLELDEADGYPQFITTWCSIV</sequence>
<keyword evidence="2" id="KW-1185">Reference proteome</keyword>
<comment type="caution">
    <text evidence="1">The sequence shown here is derived from an EMBL/GenBank/DDBJ whole genome shotgun (WGS) entry which is preliminary data.</text>
</comment>
<gene>
    <name evidence="1" type="ORF">FHX59_006496</name>
</gene>
<name>A0ABR6FX58_9BURK</name>